<comment type="caution">
    <text evidence="3">The sequence shown here is derived from an EMBL/GenBank/DDBJ whole genome shotgun (WGS) entry which is preliminary data.</text>
</comment>
<dbReference type="EMBL" id="RCNU01000003">
    <property type="protein sequence ID" value="RWQ97008.1"/>
    <property type="molecule type" value="Genomic_DNA"/>
</dbReference>
<gene>
    <name evidence="3" type="ORF">C8Q69DRAFT_462072</name>
</gene>
<keyword evidence="2" id="KW-1133">Transmembrane helix</keyword>
<organism evidence="3 4">
    <name type="scientific">Byssochlamys spectabilis</name>
    <name type="common">Paecilomyces variotii</name>
    <dbReference type="NCBI Taxonomy" id="264951"/>
    <lineage>
        <taxon>Eukaryota</taxon>
        <taxon>Fungi</taxon>
        <taxon>Dikarya</taxon>
        <taxon>Ascomycota</taxon>
        <taxon>Pezizomycotina</taxon>
        <taxon>Eurotiomycetes</taxon>
        <taxon>Eurotiomycetidae</taxon>
        <taxon>Eurotiales</taxon>
        <taxon>Thermoascaceae</taxon>
        <taxon>Paecilomyces</taxon>
    </lineage>
</organism>
<protein>
    <submittedName>
        <fullName evidence="3">Uncharacterized protein</fullName>
    </submittedName>
</protein>
<accession>A0A443HYT4</accession>
<name>A0A443HYT4_BYSSP</name>
<dbReference type="AlphaFoldDB" id="A0A443HYT4"/>
<proteinExistence type="predicted"/>
<reference evidence="3 4" key="1">
    <citation type="journal article" date="2018" name="Front. Microbiol.">
        <title>Genomic and genetic insights into a cosmopolitan fungus, Paecilomyces variotii (Eurotiales).</title>
        <authorList>
            <person name="Urquhart A.S."/>
            <person name="Mondo S.J."/>
            <person name="Makela M.R."/>
            <person name="Hane J.K."/>
            <person name="Wiebenga A."/>
            <person name="He G."/>
            <person name="Mihaltcheva S."/>
            <person name="Pangilinan J."/>
            <person name="Lipzen A."/>
            <person name="Barry K."/>
            <person name="de Vries R.P."/>
            <person name="Grigoriev I.V."/>
            <person name="Idnurm A."/>
        </authorList>
    </citation>
    <scope>NUCLEOTIDE SEQUENCE [LARGE SCALE GENOMIC DNA]</scope>
    <source>
        <strain evidence="3 4">CBS 101075</strain>
    </source>
</reference>
<dbReference type="GeneID" id="39599566"/>
<evidence type="ECO:0000256" key="1">
    <source>
        <dbReference type="SAM" id="MobiDB-lite"/>
    </source>
</evidence>
<feature type="region of interest" description="Disordered" evidence="1">
    <location>
        <begin position="1"/>
        <end position="21"/>
    </location>
</feature>
<feature type="transmembrane region" description="Helical" evidence="2">
    <location>
        <begin position="39"/>
        <end position="58"/>
    </location>
</feature>
<keyword evidence="2" id="KW-0812">Transmembrane</keyword>
<evidence type="ECO:0000256" key="2">
    <source>
        <dbReference type="SAM" id="Phobius"/>
    </source>
</evidence>
<dbReference type="VEuPathDB" id="FungiDB:C8Q69DRAFT_462072"/>
<dbReference type="Proteomes" id="UP000283841">
    <property type="component" value="Unassembled WGS sequence"/>
</dbReference>
<evidence type="ECO:0000313" key="4">
    <source>
        <dbReference type="Proteomes" id="UP000283841"/>
    </source>
</evidence>
<keyword evidence="2" id="KW-0472">Membrane</keyword>
<keyword evidence="4" id="KW-1185">Reference proteome</keyword>
<evidence type="ECO:0000313" key="3">
    <source>
        <dbReference type="EMBL" id="RWQ97008.1"/>
    </source>
</evidence>
<sequence length="177" mass="19927">MMDHSHTSDGSDCTLPSHITLPHSTHTPPPLRMGSSGRYLFFPILLWALRVLWALSAISHLSRVYVRGIAGFHHLRALPTSLEELIALAYVSCLATRVTVFLHDFDITSLFFQRPPDDEQSTGGDSWLCPLRSRLRCRPMSRNALGLERKRDPFFCRSPHDERSTGGIRDSVLCGVD</sequence>
<dbReference type="RefSeq" id="XP_028486653.1">
    <property type="nucleotide sequence ID" value="XM_028630289.1"/>
</dbReference>